<accession>A0ABP9UAG8</accession>
<dbReference type="RefSeq" id="WP_353289625.1">
    <property type="nucleotide sequence ID" value="NZ_BAABQM010000001.1"/>
</dbReference>
<sequence length="4632" mass="502757">MKKNTKKIVFSGLALTTLIPIIAVAATSCSDPANKTNKLTPFKSTVAQELTFNQQSLQDYLNSHPLTNSVTMGNAVQYWTLASTKLELQNLVGQFLISNGESHPGAIEAISATAGSEPSTIDINLTLTKDSFFKGTYKTNLQISNLLVSKLVTFDNNELSQQLAGFSSSQLNHTQVLNCLMGAGVPEAAINDQTTKVNINYAQDTADVTLGLNPGYVLQAKNNTYVSQKDLGSFKLKLNKDVPFDFGEFKSDIEQLDLNNAQKESVIRKYLLSSGFTNSQISSVQITTNTQVTVNTPETISVKVNLKPGVKVKYDNGTNTQVVSQVLELNNLPTATLKTQTVTLQQDAFIKTVNSSNFDAVNTDGKVQTLLENYGLSSEEIKHVKVTTHQVLGQQDAIDVTITLNKGYLFNSNGADTLSMTDLKTQTIDTQPVNFQKQNFENIVAQLQIGQVTNDTIKGLLEQKQSGLLASQIASVNVTPDAKVLGKPETVTITVKLTAGYLYNNSNTIIMPNVATATVYSQPIQIDEASFKTAIAKLSPAEIQANNNQAVLSALEKSSNLTAQEINVGTLKVLENKQTVGQKISFTVTFDLNNGYLYQGSNKVEIPDVLSNQIATSGVAVQGSFNTAVNKMRFADATNKDTIKTLLENNGLPPKAIKNVIITPVKNIPVGAKKKVNVTILLNPGYYDQGSKTQSDTITIDNISTDTMQTQTVTWKQTEFVHAVAQSQFNKVDTKAEVQTLLENYGLTANEISKVNVSTNTVKLGQHETITVTIDLKPGYEFDTTKPTGQLTLSNLPTATLNTQSVNFQEQNFENAVGNLDASQVASDATIKGLLEQNGLTKDEVASVDVSQPTKVLGQNETVNITVHLQAGYLYNNQSTISMTGVQTSTIYQEVVSFDKTQFKTAIAKLDVSAINTQAIVKALEAAGLKADQINTQAIKFTTNQVKVGNNITANFTIGLATGYVFNKNSNITVNDVATASLQQQTVALDNAAFDTSIAQTEISNITQQSLTDLLNKDGLNGAIQDVTFTKNTDVPVGQQETITVTINLKKGYVTANNESKIVLSALPTKTVKTQVVSFKEIDFENFIKKSQFNDVNTKQLLEPLLSKFGIGSDALENVVLQTNTTKLGQPETISVTINLKPGYEFDTTQASSQLVLSDLPTATISTQPVNFQEQNFENAVGNLDASKVASDATIKGLLEQNGLKAGEIASVDVSQPTKVLGQNETVNITVHLQAGYLYNNQSTISMTGVQTSTIYQEAVSFDETQFKTAIAKLDVSAINTQAIVKALEAAGLKADQINTQAIKFTTNKVNVGDNITANFTIGLATGYVFNKNSNITVNDVATASVQEQTVALNNTEFNATIAQTEIDNITEQSLTDLLNKDGLNGAIQDVTFTKNTDVAVGTQETITVTINLKKGYVTANNENQMVLSALPTKTVKIQKISFDQTSFTNTIKSSKFVDVNTDKKVQALLENHFGLQADQIASVKISTHTTLGQFDTIDVTVVLKHGYEFTSNDTNTLTLSNLQTATKDTNGVQFNEQNFLNYVNGQRDTTVTKGNVQTWLENNGLKVKEIENVTIAPVAKVLGQPIAFNITVQLTKGNLYNGENQIVMNDVETATVYTQQVKFDKKTFTEKIGQLSAQDVNQKNVLQALEAAGLAASQINTTNGTGIKIVENTVNPGSAITFNFVITLATGYELGEQTSITANNVPSKTTKIVNVTLDQQNVIQAIAADQIDSINTNSLQTLVEANGLTDAVESISALQKNTDVKVGSLETVTFTINLKSGYEFANKQTTMTLTATTATMKQETVHFDATAFTQKISTLNISQVNTNSLVKTLLANNYGLPTGAVKSVKVSLPTVALGDKDQIVVEITLNNGYTFATNHKDILTTKALDTKTVNTETVQFRQQDFINAIGQISSDQAEQVPEIEKLLAANGLPTTDVKNVELTPITHKIGQLDTLNITVELKKGILVNNKNTIVMNGVETDTTYTQPVKFQESDFKTAFAKTLAKNVNNTNIQAALVAAGLTADEIANISFSSVQVAVGSHLEYNITVTLNNGYTYGKTNQIVIKNAAIASIQTATVNFNQAGFTGSVASEKMPDITKDSIIKLLEANGVPAAAINPANVTLVKNVNSIAPGQLETINVTAQLNPGYYTSGTDGVISLTNVATATMKTDTISSFNNAQFEADVNKSAFKDVSNKAAVTKLLNKYGLSSNVIKDVQVSTQTPLGEKDSITVVINLKSGYLFSQNNKNTLTLSDIKTATTNLQPVKFAEQNFINDINALDAQAVTKQKVDELLKECNLTANQIANVQLSALTKKVGQNETVTITVTLAKGYTFNGSNVITMPNVATNTVYTETVTFDEAKFRQALQTQTATAINAKTAVINALEASGLKADQLNIDSLTITQNTVAVGQLISFNISIQLTNGYLYGQEKSIRLTNVISNTEYKVPVQFNETAFENAVQTKQIDTLNNTTVQNLLTTVSGLSATEIANVTVTPVANTKIGNQEAVNITITLKQGYVFANNQNTMTLTGVATATEAKTTVEFNESGFKQAVNGSKISSVNTKKLVQALLTKYGLTDSEIANVELNVNQTLGEKESINVTVTLAKGYYFDASQTQNSLVMDNISTQTVYEKEVQFNQNQFETAVNGLQSAAVNESELNKLLIANGLTADDLSSVTVSQPTEVVGQKETVTITVNLKKGYIFGNKTSQLVMSDVATATTYTETVDFNKKQFKTAIAKLDNNQVTVSNVTNALISAGLNNDEIATNGITITPNSVKVGQTYNFNITVTLKTGYLFDGNGVINLSDILAKNIKTANVTLDTAAFTKAMNQKSFTDVQNTTMVKQLLEAAHLSADAIANVSVTETPNVAVGQLEEVNVTVNLNPGYLYNNSNNPIVINNISTTTEKTATVNFEQSQFDAAVQALPISAVNTSDLVKALLTKYGINKDAINTVNVTLNPKTLGDPESINVAINLNKGYKFASNNQGELNLTNLATKSVYNIEVSFNQANFIAAVNGLQSAAATQSEITQLLIANGLKQNEITSAVVSQPTHVVGQKEKVNITVELAKGYIFDNQTGTLAMNDVSTATTYTQEVKFDESKFRTVVEELSDSDVNEHTVEKALINAGLTSNEITVNNIAITPNTVKVGEQDSFNIKVTLNNGYLYKTNDVINLQNVASATMKTAQVTLDKQAFIAAMNKESFTDAQNVETVKQLLSQNKLLAAAIANVTITPTNNIAIGSLEAVNVTITLNKGYLYNNSNNPIVINDIKTTTTKTTTVDFQQSGFTTAVNNAQIQAVNTNAAVKTLLEQYGLTDTEIANVTVDSNKNVVGQAETINVTITLKHGYLFKTNNSDTLNLDNLKTATYYTVGIKFQEQNFIHAINALPTKDITHDKVQELLLANGITSSELGNFTITKNPQVLGEKDTVNIVINLTKGNQFNLKNVITLNKVKTATIDATVVKFDQTTFDNQIKALAANKVNAQTIQAALIAAGLKANEINAASIKFTQDPAILNKPITFAISFSLNKGFIFSDETISMSLKHVASQTIKTITIAFNNDAFRAAIQKLASSDVNTQTVLNALEHDGGITAQEIDASSLKVTALTPVIGKAKAFDVTFTLNPGYLYENKSQVDLTNVASKTIAMSNFWISSDLQGNPNVYKNLNSASSPTVIMTNKNLTQFNLNQLGLKGTNAVITADSVDQSPVIKEVLQALAKIPHADQAIANEITYNFNEKLQEWLTAEHLSMSSLNADNFYVVNTLTVTTNSDGLLEVNGKIGFEYYNETNTPLEVPANSVLLNNPTALSVCHGGVVGICYSFDHSALNPTITYDNSQTIRGSNNVKVGTPMLSYNLTSANITHITGTVNRYAQTIAQSGVNNATTKAQDVNPFTTDIKTIKVTLPGVLNDGTATFFNNKPNFDKYLSGLTKETIQSQMLKQDDKIWNFVILMSESVQSIFSEIGKNPTITEFLHSLQFPVATVVGQLTQNQEYGNLAGSIFGNTPVLTWFNQNKPELMSIFNRFKVIVTDNPELNKEFMNKIKSLLGDKFNTVQQHMQGLTAAAMYTLAMKPQAELDKANLGQEFMEILQQFAKTPGLKVAEARLMNDIKTKSLVDIFGTDLQWALELILSSTKSTESNNPAYKFLVSVDNMIKSIEKLQGVSNVGDGRLFDIIDNKDELDIVKNFIEKDIPSFLGLISPQVEQAFNTYTLPYIDLAFDAFFELHLNNIPLIFQALSSPVVDGKVVTIPYVLKNCVKFTPTVTVQSYDQQTHKLTYSNVMNFEFTKNVTINIQPIYNTIKNDTVGQIMVILNKVLKLGLQGNNFGSEAFIDALLRQKGVDPSSGAIKQVLDALPIHPGDGWNRDLLWNLTLGQILQNTKAELVAGESISTSLLGQNMTVNPIVKFDRMSWWVNSNMQLHFNMIPTAMAFVQPIANNLGNWLNDYKNGLSGWSHFESKIVILPALITNIYSIPPTIVNMFCKNTYNFVAGWVNRINTPGYETPIYNYYKDVENINYKVYANKIDSNTSTGKQIINILNGLSRQTSIEGQYIPADNVTLDNQLLPLIINESQTPWIRNASDYYKPEIVVQYNRTNELPIVLKLGALGNIPVTKINIPGGYTVQVKFPMSVPVTYDGGQTWQMQNTISIKLALKA</sequence>
<organism evidence="2 3">
    <name type="scientific">Ureaplasma ceti</name>
    <dbReference type="NCBI Taxonomy" id="3119530"/>
    <lineage>
        <taxon>Bacteria</taxon>
        <taxon>Bacillati</taxon>
        <taxon>Mycoplasmatota</taxon>
        <taxon>Mycoplasmoidales</taxon>
        <taxon>Mycoplasmoidaceae</taxon>
        <taxon>Ureaplasma</taxon>
    </lineage>
</organism>
<dbReference type="Proteomes" id="UP001449582">
    <property type="component" value="Unassembled WGS sequence"/>
</dbReference>
<comment type="caution">
    <text evidence="2">The sequence shown here is derived from an EMBL/GenBank/DDBJ whole genome shotgun (WGS) entry which is preliminary data.</text>
</comment>
<evidence type="ECO:0000313" key="2">
    <source>
        <dbReference type="EMBL" id="GAA5414459.1"/>
    </source>
</evidence>
<reference evidence="2" key="1">
    <citation type="submission" date="2024-02" db="EMBL/GenBank/DDBJ databases">
        <title>Draft genome sequence of new strains in genus Ureaplasma.</title>
        <authorList>
            <person name="Nakajima Y."/>
            <person name="Segawa T."/>
        </authorList>
    </citation>
    <scope>NUCLEOTIDE SEQUENCE [LARGE SCALE GENOMIC DNA]</scope>
    <source>
        <strain evidence="2">OM1</strain>
    </source>
</reference>
<keyword evidence="3" id="KW-1185">Reference proteome</keyword>
<gene>
    <name evidence="2" type="ORF">UREOM_1700</name>
</gene>
<evidence type="ECO:0000256" key="1">
    <source>
        <dbReference type="SAM" id="SignalP"/>
    </source>
</evidence>
<feature type="signal peptide" evidence="1">
    <location>
        <begin position="1"/>
        <end position="25"/>
    </location>
</feature>
<dbReference type="PROSITE" id="PS51257">
    <property type="entry name" value="PROKAR_LIPOPROTEIN"/>
    <property type="match status" value="1"/>
</dbReference>
<protein>
    <submittedName>
        <fullName evidence="2">Uncharacterized protein</fullName>
    </submittedName>
</protein>
<proteinExistence type="predicted"/>
<evidence type="ECO:0000313" key="3">
    <source>
        <dbReference type="Proteomes" id="UP001449582"/>
    </source>
</evidence>
<name>A0ABP9UAG8_9BACT</name>
<dbReference type="EMBL" id="BAABQM010000001">
    <property type="protein sequence ID" value="GAA5414459.1"/>
    <property type="molecule type" value="Genomic_DNA"/>
</dbReference>
<feature type="chain" id="PRO_5046337657" evidence="1">
    <location>
        <begin position="26"/>
        <end position="4632"/>
    </location>
</feature>
<keyword evidence="1" id="KW-0732">Signal</keyword>